<organism evidence="1 2">
    <name type="scientific">Caldibacillus debilis</name>
    <dbReference type="NCBI Taxonomy" id="301148"/>
    <lineage>
        <taxon>Bacteria</taxon>
        <taxon>Bacillati</taxon>
        <taxon>Bacillota</taxon>
        <taxon>Bacilli</taxon>
        <taxon>Bacillales</taxon>
        <taxon>Bacillaceae</taxon>
        <taxon>Caldibacillus</taxon>
    </lineage>
</organism>
<reference evidence="1 2" key="1">
    <citation type="submission" date="2016-01" db="EMBL/GenBank/DDBJ databases">
        <title>Draft Genome Sequences of Seven Thermophilic Sporeformers Isolated from Foods.</title>
        <authorList>
            <person name="Berendsen E.M."/>
            <person name="Wells-Bennik M.H."/>
            <person name="Krawcyk A.O."/>
            <person name="De Jong A."/>
            <person name="Holsappel S."/>
            <person name="Eijlander R.T."/>
            <person name="Kuipers O.P."/>
        </authorList>
    </citation>
    <scope>NUCLEOTIDE SEQUENCE [LARGE SCALE GENOMIC DNA]</scope>
    <source>
        <strain evidence="1 2">B4135</strain>
    </source>
</reference>
<dbReference type="EMBL" id="LQYT01000005">
    <property type="protein sequence ID" value="KYD22921.1"/>
    <property type="molecule type" value="Genomic_DNA"/>
</dbReference>
<evidence type="ECO:0000313" key="1">
    <source>
        <dbReference type="EMBL" id="KYD22921.1"/>
    </source>
</evidence>
<comment type="caution">
    <text evidence="1">The sequence shown here is derived from an EMBL/GenBank/DDBJ whole genome shotgun (WGS) entry which is preliminary data.</text>
</comment>
<protein>
    <submittedName>
        <fullName evidence="1">Uncharacterized protein</fullName>
    </submittedName>
</protein>
<dbReference type="STRING" id="301148.B4135_1043"/>
<sequence length="55" mass="6384">MSQPPHCYFYDGLLQEINLLKSSFRSPRIFGRAGLRLKDELPLWTPIDLLSFTVC</sequence>
<dbReference type="AlphaFoldDB" id="A0A150MEJ6"/>
<evidence type="ECO:0000313" key="2">
    <source>
        <dbReference type="Proteomes" id="UP000075683"/>
    </source>
</evidence>
<dbReference type="Proteomes" id="UP000075683">
    <property type="component" value="Unassembled WGS sequence"/>
</dbReference>
<proteinExistence type="predicted"/>
<gene>
    <name evidence="1" type="ORF">B4135_1043</name>
</gene>
<name>A0A150MEJ6_9BACI</name>
<accession>A0A150MEJ6</accession>